<evidence type="ECO:0000256" key="4">
    <source>
        <dbReference type="ARBA" id="ARBA00022806"/>
    </source>
</evidence>
<evidence type="ECO:0000256" key="3">
    <source>
        <dbReference type="ARBA" id="ARBA00022801"/>
    </source>
</evidence>
<feature type="domain" description="Helicase ATP-binding" evidence="10">
    <location>
        <begin position="37"/>
        <end position="213"/>
    </location>
</feature>
<evidence type="ECO:0000256" key="9">
    <source>
        <dbReference type="ARBA" id="ARBA00093467"/>
    </source>
</evidence>
<evidence type="ECO:0000259" key="11">
    <source>
        <dbReference type="PROSITE" id="PS51194"/>
    </source>
</evidence>
<feature type="domain" description="Helicase C-terminal" evidence="11">
    <location>
        <begin position="250"/>
        <end position="409"/>
    </location>
</feature>
<name>A0A1G7NVM2_9EURY</name>
<dbReference type="PROSITE" id="PS51194">
    <property type="entry name" value="HELICASE_CTER"/>
    <property type="match status" value="1"/>
</dbReference>
<dbReference type="PROSITE" id="PS51192">
    <property type="entry name" value="HELICASE_ATP_BIND_1"/>
    <property type="match status" value="1"/>
</dbReference>
<dbReference type="GO" id="GO:0016887">
    <property type="term" value="F:ATP hydrolysis activity"/>
    <property type="evidence" value="ECO:0007669"/>
    <property type="project" value="TreeGrafter"/>
</dbReference>
<evidence type="ECO:0000256" key="8">
    <source>
        <dbReference type="ARBA" id="ARBA00023235"/>
    </source>
</evidence>
<dbReference type="Pfam" id="PF00270">
    <property type="entry name" value="DEAD"/>
    <property type="match status" value="1"/>
</dbReference>
<reference evidence="13" key="1">
    <citation type="submission" date="2016-10" db="EMBL/GenBank/DDBJ databases">
        <authorList>
            <person name="Varghese N."/>
            <person name="Submissions S."/>
        </authorList>
    </citation>
    <scope>NUCLEOTIDE SEQUENCE [LARGE SCALE GENOMIC DNA]</scope>
    <source>
        <strain evidence="13">IBRC-M 10760</strain>
    </source>
</reference>
<accession>A0A1G7NVM2</accession>
<keyword evidence="6" id="KW-0238">DNA-binding</keyword>
<dbReference type="InterPro" id="IPR001650">
    <property type="entry name" value="Helicase_C-like"/>
</dbReference>
<dbReference type="PANTHER" id="PTHR47962">
    <property type="entry name" value="ATP-DEPENDENT HELICASE LHR-RELATED-RELATED"/>
    <property type="match status" value="1"/>
</dbReference>
<evidence type="ECO:0000313" key="12">
    <source>
        <dbReference type="EMBL" id="SDF78085.1"/>
    </source>
</evidence>
<keyword evidence="5" id="KW-0067">ATP-binding</keyword>
<dbReference type="GO" id="GO:0005524">
    <property type="term" value="F:ATP binding"/>
    <property type="evidence" value="ECO:0007669"/>
    <property type="project" value="UniProtKB-KW"/>
</dbReference>
<dbReference type="SMART" id="SM00490">
    <property type="entry name" value="HELICc"/>
    <property type="match status" value="1"/>
</dbReference>
<dbReference type="InterPro" id="IPR011545">
    <property type="entry name" value="DEAD/DEAH_box_helicase_dom"/>
</dbReference>
<dbReference type="InterPro" id="IPR052511">
    <property type="entry name" value="ATP-dep_Helicase"/>
</dbReference>
<keyword evidence="1" id="KW-0547">Nucleotide-binding</keyword>
<evidence type="ECO:0000256" key="5">
    <source>
        <dbReference type="ARBA" id="ARBA00022840"/>
    </source>
</evidence>
<dbReference type="InterPro" id="IPR045628">
    <property type="entry name" value="Lhr_WH_dom"/>
</dbReference>
<evidence type="ECO:0000256" key="1">
    <source>
        <dbReference type="ARBA" id="ARBA00022741"/>
    </source>
</evidence>
<sequence length="941" mass="103117">MAESGSAAAFAELGSAVRAALSERGFSTPTEPQRRAIPPLVAGDHGLIVAPTGTGKTETAMLPVFDALAGADRFGIGALYVTPLRALNRDMRDRLAWWGETLDLDVDVRHGDTTDYQRQKQAENPPDVLVTTPETLQAMLTGSKLRVALEDVDHVVVDEVHELAASKRGAQLTLGLERLREVSGPFQRIGLSATVGDPHEVGKFLTGDRGCTVVEVDVGSELDITVREPRVTDDDERLASELMTDADVASHVRVIAEVVEAHESTLVFVNTRQTAEALGSRFKELGTDIEVHHGSLSKEARIEVEDQFKTGDLSGLLCTSSMELGIDVGSIDHVVQYRSPRQVSRLLQRVGRAGHSRDEISSGTVITTRPDDTFEALAIARQAEVGDVEPANIHHGSLDTVANQIAGLVMDFGEISAMEAYDIVTRAYPFRDLDAEQFKSVVRELAENRVVWLEEGEDRIEKRRGTWQYFYHNLSMIPDEATFEVKDMASGNQVGTLDERFVVNFAQPGEIFIQRGEMWRITEVDEEEEEVLVTPVEDPAGEVPSWIGQEIPVPHEVAQEVGEVREVGAEQLAGAVGTDAVARDLTRRYPADEYTIGEALDQLARHDAPIPSGDRILVESHGREVVLNAHFGHTINETLGRVLSALLGQRTGSSVGMEIDPYRIELEVPGGVTVNDVLATLRETEPEHVAGIVELSLKNADALKFKLAQVAAKFGALKSYQRGSSGGFGKRRLLEALEDTPIYDEALRELLHEELAVEGASDVLAAIQAGEIEIATVAERTPVGLGGRSSGQELLAPENADASVIQTVKERIQNDRVLLFCLHCQDWETKRQVSRVSDQPKCPQCGSTRIAALNPWADEVVSAVKQSEKDDEEEKQTQRAYKAANLVQSHGKQAVIALAARGVGPHNAARIISKLREDENEFYRDILAQERQYARTQSFWD</sequence>
<gene>
    <name evidence="12" type="ORF">SAMN05216218_109164</name>
</gene>
<dbReference type="InterPro" id="IPR014001">
    <property type="entry name" value="Helicase_ATP-bd"/>
</dbReference>
<keyword evidence="4 12" id="KW-0347">Helicase</keyword>
<evidence type="ECO:0000259" key="10">
    <source>
        <dbReference type="PROSITE" id="PS51192"/>
    </source>
</evidence>
<keyword evidence="8" id="KW-0413">Isomerase</keyword>
<keyword evidence="13" id="KW-1185">Reference proteome</keyword>
<dbReference type="Proteomes" id="UP000199076">
    <property type="component" value="Unassembled WGS sequence"/>
</dbReference>
<keyword evidence="3" id="KW-0378">Hydrolase</keyword>
<protein>
    <submittedName>
        <fullName evidence="12">ATP dependent helicase, Lhr family</fullName>
    </submittedName>
</protein>
<evidence type="ECO:0000256" key="7">
    <source>
        <dbReference type="ARBA" id="ARBA00023204"/>
    </source>
</evidence>
<dbReference type="RefSeq" id="WP_092693088.1">
    <property type="nucleotide sequence ID" value="NZ_FNBK01000009.1"/>
</dbReference>
<evidence type="ECO:0000256" key="6">
    <source>
        <dbReference type="ARBA" id="ARBA00023125"/>
    </source>
</evidence>
<dbReference type="STRING" id="660518.SAMN05216218_109164"/>
<dbReference type="Pfam" id="PF08494">
    <property type="entry name" value="DEAD_assoc"/>
    <property type="match status" value="1"/>
</dbReference>
<proteinExistence type="inferred from homology"/>
<keyword evidence="7" id="KW-0234">DNA repair</keyword>
<dbReference type="EMBL" id="FNBK01000009">
    <property type="protein sequence ID" value="SDF78085.1"/>
    <property type="molecule type" value="Genomic_DNA"/>
</dbReference>
<dbReference type="AlphaFoldDB" id="A0A1G7NVM2"/>
<dbReference type="Pfam" id="PF00271">
    <property type="entry name" value="Helicase_C"/>
    <property type="match status" value="1"/>
</dbReference>
<evidence type="ECO:0000313" key="13">
    <source>
        <dbReference type="Proteomes" id="UP000199076"/>
    </source>
</evidence>
<dbReference type="SMART" id="SM00487">
    <property type="entry name" value="DEXDc"/>
    <property type="match status" value="1"/>
</dbReference>
<dbReference type="InterPro" id="IPR017170">
    <property type="entry name" value="Lhr-like"/>
</dbReference>
<dbReference type="OrthoDB" id="33870at2157"/>
<organism evidence="12 13">
    <name type="scientific">Halorientalis regularis</name>
    <dbReference type="NCBI Taxonomy" id="660518"/>
    <lineage>
        <taxon>Archaea</taxon>
        <taxon>Methanobacteriati</taxon>
        <taxon>Methanobacteriota</taxon>
        <taxon>Stenosarchaea group</taxon>
        <taxon>Halobacteria</taxon>
        <taxon>Halobacteriales</taxon>
        <taxon>Haloarculaceae</taxon>
        <taxon>Halorientalis</taxon>
    </lineage>
</organism>
<comment type="similarity">
    <text evidence="9">Belongs to the Lhr helicase family. Lhr-Core subfamily.</text>
</comment>
<dbReference type="InterPro" id="IPR013701">
    <property type="entry name" value="Lhr-like_DEAD/DEAH_assoc"/>
</dbReference>
<dbReference type="PANTHER" id="PTHR47962:SF5">
    <property type="entry name" value="ATP-DEPENDENT HELICASE LHR-RELATED"/>
    <property type="match status" value="1"/>
</dbReference>
<dbReference type="GO" id="GO:0004386">
    <property type="term" value="F:helicase activity"/>
    <property type="evidence" value="ECO:0007669"/>
    <property type="project" value="UniProtKB-KW"/>
</dbReference>
<dbReference type="Pfam" id="PF19306">
    <property type="entry name" value="WHD_Lhr"/>
    <property type="match status" value="1"/>
</dbReference>
<dbReference type="PIRSF" id="PIRSF037307">
    <property type="entry name" value="Lhr-like_helic_prd"/>
    <property type="match status" value="1"/>
</dbReference>
<dbReference type="GO" id="GO:0003677">
    <property type="term" value="F:DNA binding"/>
    <property type="evidence" value="ECO:0007669"/>
    <property type="project" value="UniProtKB-KW"/>
</dbReference>
<keyword evidence="2" id="KW-0227">DNA damage</keyword>
<dbReference type="GO" id="GO:0140097">
    <property type="term" value="F:catalytic activity, acting on DNA"/>
    <property type="evidence" value="ECO:0007669"/>
    <property type="project" value="UniProtKB-ARBA"/>
</dbReference>
<evidence type="ECO:0000256" key="2">
    <source>
        <dbReference type="ARBA" id="ARBA00022763"/>
    </source>
</evidence>
<dbReference type="GO" id="GO:0006281">
    <property type="term" value="P:DNA repair"/>
    <property type="evidence" value="ECO:0007669"/>
    <property type="project" value="UniProtKB-KW"/>
</dbReference>
<dbReference type="SUPFAM" id="SSF52540">
    <property type="entry name" value="P-loop containing nucleoside triphosphate hydrolases"/>
    <property type="match status" value="1"/>
</dbReference>
<dbReference type="Gene3D" id="3.40.50.300">
    <property type="entry name" value="P-loop containing nucleotide triphosphate hydrolases"/>
    <property type="match status" value="2"/>
</dbReference>
<dbReference type="InterPro" id="IPR027417">
    <property type="entry name" value="P-loop_NTPase"/>
</dbReference>